<name>A0A5J4RJQ4_9ZZZZ</name>
<dbReference type="GO" id="GO:0052592">
    <property type="term" value="F:oxidoreductase activity, acting on CH or CH2 groups, with an iron-sulfur protein as acceptor"/>
    <property type="evidence" value="ECO:0007669"/>
    <property type="project" value="TreeGrafter"/>
</dbReference>
<protein>
    <recommendedName>
        <fullName evidence="1">4Fe-4S ferredoxin-type domain-containing protein</fullName>
    </recommendedName>
</protein>
<dbReference type="Pfam" id="PF12838">
    <property type="entry name" value="Fer4_7"/>
    <property type="match status" value="1"/>
</dbReference>
<proteinExistence type="predicted"/>
<evidence type="ECO:0000259" key="1">
    <source>
        <dbReference type="PROSITE" id="PS51379"/>
    </source>
</evidence>
<sequence length="420" mass="48583">MENITKVVNSGLCLGCGICQDVCSKNCIRILKGRELNKPIVLFDNCSECKLCLKICPGQGIDISFRANQLFNEKCIEEDKYLGRYLSCYSGYSNDYDVRYHSASGGMVSQFLIYLLESKVITGAVVVGFMSKDPMKPHVYIAKTKNEILAGRSSKYCVVSYETIVRQVQEEKGKYVIVGLPCHIHAFRKYESIFKVFKEYVIGYFSLFCSATKNYLSQEYLLYRYNINKNEIKSFSYRDDGCMGYMKFINHDDKVIKKIPCLSYYIPMRGFFNAARCSLCIDHYGELADVCFGDLHVGEYAKDTIGVNSIIVRNHHWNNLLKQASDKEYVTINKISFNLINSSQGYIFKHKKGPGIVAAFMFRKILLKRIPVYDIPFISNLQFKYLIREIRNYVSRFIGRYPSLWFIIKMLDNPEPFRDE</sequence>
<dbReference type="PROSITE" id="PS51379">
    <property type="entry name" value="4FE4S_FER_2"/>
    <property type="match status" value="2"/>
</dbReference>
<dbReference type="PANTHER" id="PTHR31332:SF0">
    <property type="entry name" value="7-HYDROXYMETHYL CHLOROPHYLL A REDUCTASE, CHLOROPLASTIC"/>
    <property type="match status" value="1"/>
</dbReference>
<dbReference type="Gene3D" id="3.30.70.20">
    <property type="match status" value="1"/>
</dbReference>
<feature type="domain" description="4Fe-4S ferredoxin-type" evidence="1">
    <location>
        <begin position="4"/>
        <end position="33"/>
    </location>
</feature>
<dbReference type="Pfam" id="PF04432">
    <property type="entry name" value="FrhB_FdhB_C"/>
    <property type="match status" value="1"/>
</dbReference>
<dbReference type="EMBL" id="SNRY01001128">
    <property type="protein sequence ID" value="KAA6333313.1"/>
    <property type="molecule type" value="Genomic_DNA"/>
</dbReference>
<dbReference type="PROSITE" id="PS00198">
    <property type="entry name" value="4FE4S_FER_1"/>
    <property type="match status" value="1"/>
</dbReference>
<dbReference type="Pfam" id="PF04422">
    <property type="entry name" value="FrhB_FdhB_N"/>
    <property type="match status" value="1"/>
</dbReference>
<dbReference type="InterPro" id="IPR045220">
    <property type="entry name" value="FRHB/FDHB/HCAR-like"/>
</dbReference>
<dbReference type="AlphaFoldDB" id="A0A5J4RJQ4"/>
<dbReference type="InterPro" id="IPR017896">
    <property type="entry name" value="4Fe4S_Fe-S-bd"/>
</dbReference>
<feature type="domain" description="4Fe-4S ferredoxin-type" evidence="1">
    <location>
        <begin position="37"/>
        <end position="66"/>
    </location>
</feature>
<organism evidence="2">
    <name type="scientific">termite gut metagenome</name>
    <dbReference type="NCBI Taxonomy" id="433724"/>
    <lineage>
        <taxon>unclassified sequences</taxon>
        <taxon>metagenomes</taxon>
        <taxon>organismal metagenomes</taxon>
    </lineage>
</organism>
<dbReference type="InterPro" id="IPR007525">
    <property type="entry name" value="FrhB_FdhB_C"/>
</dbReference>
<evidence type="ECO:0000313" key="2">
    <source>
        <dbReference type="EMBL" id="KAA6333313.1"/>
    </source>
</evidence>
<comment type="caution">
    <text evidence="2">The sequence shown here is derived from an EMBL/GenBank/DDBJ whole genome shotgun (WGS) entry which is preliminary data.</text>
</comment>
<accession>A0A5J4RJQ4</accession>
<dbReference type="InterPro" id="IPR017900">
    <property type="entry name" value="4Fe4S_Fe_S_CS"/>
</dbReference>
<dbReference type="SUPFAM" id="SSF54862">
    <property type="entry name" value="4Fe-4S ferredoxins"/>
    <property type="match status" value="1"/>
</dbReference>
<reference evidence="2" key="1">
    <citation type="submission" date="2019-03" db="EMBL/GenBank/DDBJ databases">
        <title>Single cell metagenomics reveals metabolic interactions within the superorganism composed of flagellate Streblomastix strix and complex community of Bacteroidetes bacteria on its surface.</title>
        <authorList>
            <person name="Treitli S.C."/>
            <person name="Kolisko M."/>
            <person name="Husnik F."/>
            <person name="Keeling P."/>
            <person name="Hampl V."/>
        </authorList>
    </citation>
    <scope>NUCLEOTIDE SEQUENCE</scope>
    <source>
        <strain evidence="2">STM</strain>
    </source>
</reference>
<gene>
    <name evidence="2" type="ORF">EZS27_018259</name>
</gene>
<dbReference type="InterPro" id="IPR007516">
    <property type="entry name" value="Co_F420_Hydgase/DH_bsu_N"/>
</dbReference>
<dbReference type="PANTHER" id="PTHR31332">
    <property type="entry name" value="7-HYDROXYMETHYL CHLOROPHYLL A REDUCTASE, CHLOROPLASTIC"/>
    <property type="match status" value="1"/>
</dbReference>